<feature type="compositionally biased region" description="Basic residues" evidence="6">
    <location>
        <begin position="286"/>
        <end position="296"/>
    </location>
</feature>
<reference evidence="8 9" key="1">
    <citation type="submission" date="2019-11" db="EMBL/GenBank/DDBJ databases">
        <title>Whole genome sequence of Oryza granulata.</title>
        <authorList>
            <person name="Li W."/>
        </authorList>
    </citation>
    <scope>NUCLEOTIDE SEQUENCE [LARGE SCALE GENOMIC DNA]</scope>
    <source>
        <strain evidence="9">cv. Menghai</strain>
        <tissue evidence="8">Leaf</tissue>
    </source>
</reference>
<evidence type="ECO:0000256" key="6">
    <source>
        <dbReference type="SAM" id="MobiDB-lite"/>
    </source>
</evidence>
<keyword evidence="9" id="KW-1185">Reference proteome</keyword>
<evidence type="ECO:0000256" key="1">
    <source>
        <dbReference type="ARBA" id="ARBA00000971"/>
    </source>
</evidence>
<dbReference type="PANTHER" id="PTHR43811">
    <property type="entry name" value="FKBP-TYPE PEPTIDYL-PROLYL CIS-TRANS ISOMERASE FKPA"/>
    <property type="match status" value="1"/>
</dbReference>
<evidence type="ECO:0000256" key="4">
    <source>
        <dbReference type="ARBA" id="ARBA00023235"/>
    </source>
</evidence>
<evidence type="ECO:0000313" key="9">
    <source>
        <dbReference type="Proteomes" id="UP000479710"/>
    </source>
</evidence>
<evidence type="ECO:0000256" key="2">
    <source>
        <dbReference type="ARBA" id="ARBA00013194"/>
    </source>
</evidence>
<dbReference type="InterPro" id="IPR041232">
    <property type="entry name" value="NPL"/>
</dbReference>
<name>A0A6G1DHU1_9ORYZ</name>
<dbReference type="Pfam" id="PF17800">
    <property type="entry name" value="NPL"/>
    <property type="match status" value="1"/>
</dbReference>
<evidence type="ECO:0000259" key="7">
    <source>
        <dbReference type="PROSITE" id="PS50059"/>
    </source>
</evidence>
<organism evidence="8 9">
    <name type="scientific">Oryza meyeriana var. granulata</name>
    <dbReference type="NCBI Taxonomy" id="110450"/>
    <lineage>
        <taxon>Eukaryota</taxon>
        <taxon>Viridiplantae</taxon>
        <taxon>Streptophyta</taxon>
        <taxon>Embryophyta</taxon>
        <taxon>Tracheophyta</taxon>
        <taxon>Spermatophyta</taxon>
        <taxon>Magnoliopsida</taxon>
        <taxon>Liliopsida</taxon>
        <taxon>Poales</taxon>
        <taxon>Poaceae</taxon>
        <taxon>BOP clade</taxon>
        <taxon>Oryzoideae</taxon>
        <taxon>Oryzeae</taxon>
        <taxon>Oryzinae</taxon>
        <taxon>Oryza</taxon>
        <taxon>Oryza meyeriana</taxon>
    </lineage>
</organism>
<dbReference type="PROSITE" id="PS50059">
    <property type="entry name" value="FKBP_PPIASE"/>
    <property type="match status" value="1"/>
</dbReference>
<dbReference type="Proteomes" id="UP000479710">
    <property type="component" value="Unassembled WGS sequence"/>
</dbReference>
<protein>
    <recommendedName>
        <fullName evidence="2 5">peptidylprolyl isomerase</fullName>
        <ecNumber evidence="2 5">5.2.1.8</ecNumber>
    </recommendedName>
</protein>
<evidence type="ECO:0000256" key="3">
    <source>
        <dbReference type="ARBA" id="ARBA00023110"/>
    </source>
</evidence>
<dbReference type="Gene3D" id="2.60.120.340">
    <property type="entry name" value="Nucleoplasmin core domain"/>
    <property type="match status" value="1"/>
</dbReference>
<proteinExistence type="predicted"/>
<keyword evidence="4 5" id="KW-0413">Isomerase</keyword>
<dbReference type="SUPFAM" id="SSF54534">
    <property type="entry name" value="FKBP-like"/>
    <property type="match status" value="1"/>
</dbReference>
<dbReference type="EC" id="5.2.1.8" evidence="2 5"/>
<feature type="region of interest" description="Disordered" evidence="6">
    <location>
        <begin position="98"/>
        <end position="308"/>
    </location>
</feature>
<feature type="domain" description="PPIase FKBP-type" evidence="7">
    <location>
        <begin position="336"/>
        <end position="422"/>
    </location>
</feature>
<feature type="compositionally biased region" description="Basic and acidic residues" evidence="6">
    <location>
        <begin position="224"/>
        <end position="238"/>
    </location>
</feature>
<dbReference type="InterPro" id="IPR001179">
    <property type="entry name" value="PPIase_FKBP_dom"/>
</dbReference>
<feature type="compositionally biased region" description="Acidic residues" evidence="6">
    <location>
        <begin position="104"/>
        <end position="143"/>
    </location>
</feature>
<comment type="catalytic activity">
    <reaction evidence="1 5">
        <text>[protein]-peptidylproline (omega=180) = [protein]-peptidylproline (omega=0)</text>
        <dbReference type="Rhea" id="RHEA:16237"/>
        <dbReference type="Rhea" id="RHEA-COMP:10747"/>
        <dbReference type="Rhea" id="RHEA-COMP:10748"/>
        <dbReference type="ChEBI" id="CHEBI:83833"/>
        <dbReference type="ChEBI" id="CHEBI:83834"/>
        <dbReference type="EC" id="5.2.1.8"/>
    </reaction>
</comment>
<dbReference type="PANTHER" id="PTHR43811:SF48">
    <property type="entry name" value="PEPTIDYL-PROLYL CIS-TRANS ISOMERASE FKBP43"/>
    <property type="match status" value="1"/>
</dbReference>
<accession>A0A6G1DHU1</accession>
<gene>
    <name evidence="8" type="ORF">E2562_013056</name>
</gene>
<dbReference type="Pfam" id="PF00254">
    <property type="entry name" value="FKBP_C"/>
    <property type="match status" value="1"/>
</dbReference>
<keyword evidence="3 5" id="KW-0697">Rotamase</keyword>
<dbReference type="AlphaFoldDB" id="A0A6G1DHU1"/>
<dbReference type="OrthoDB" id="1902587at2759"/>
<evidence type="ECO:0000313" key="8">
    <source>
        <dbReference type="EMBL" id="KAF0912168.1"/>
    </source>
</evidence>
<dbReference type="GO" id="GO:0003755">
    <property type="term" value="F:peptidyl-prolyl cis-trans isomerase activity"/>
    <property type="evidence" value="ECO:0007669"/>
    <property type="project" value="UniProtKB-KW"/>
</dbReference>
<sequence length="427" mass="46665">MAFWGVEVKAGKPYAHRHDPSHGRLRICQATLGSCDSAARTVVQCNVGSKTPIILCSLNPKLAEMCHLEVELEEDDEVVFSVLGQSSIHLSGYYLRSSGRSSAGDDESESYGEDVGESDTDEEFNASDDSYESDFIDDGDVEVSDGKCRSDSVDDDDACSTPDHHKEKVKVEKRRRLKKQHPADSSDDNNSDSPYKPAVRRNARSIFDSGSEDEDDMPISVSSAKKENTKDIGDDETKYPNGDSNDDTIKTSIRAKKRKSDAISQDHAPLIDATDANGSLVSKREGRTKKKSKKKGGNQLEVEDGKRSNKVRTLEDGLIVEDLSTGNLDAEMASNGSKVYIKYVGTLQDGKIVESNVGEKPYKFKLGAGKVIRGWDVGICGMRVGDKRKLTVPPAMCYGSKAVGEVPKNSSIIYEIELMKVRSKSAS</sequence>
<comment type="caution">
    <text evidence="8">The sequence shown here is derived from an EMBL/GenBank/DDBJ whole genome shotgun (WGS) entry which is preliminary data.</text>
</comment>
<dbReference type="Gene3D" id="3.10.50.40">
    <property type="match status" value="1"/>
</dbReference>
<feature type="compositionally biased region" description="Basic residues" evidence="6">
    <location>
        <begin position="171"/>
        <end position="180"/>
    </location>
</feature>
<evidence type="ECO:0000256" key="5">
    <source>
        <dbReference type="PROSITE-ProRule" id="PRU00277"/>
    </source>
</evidence>
<dbReference type="EMBL" id="SPHZ02000006">
    <property type="protein sequence ID" value="KAF0912168.1"/>
    <property type="molecule type" value="Genomic_DNA"/>
</dbReference>
<dbReference type="InterPro" id="IPR046357">
    <property type="entry name" value="PPIase_dom_sf"/>
</dbReference>